<keyword evidence="5" id="KW-1185">Reference proteome</keyword>
<evidence type="ECO:0000259" key="3">
    <source>
        <dbReference type="PROSITE" id="PS50157"/>
    </source>
</evidence>
<dbReference type="RefSeq" id="XP_020051254.1">
    <property type="nucleotide sequence ID" value="XM_020202112.1"/>
</dbReference>
<evidence type="ECO:0000313" key="5">
    <source>
        <dbReference type="Proteomes" id="UP000184546"/>
    </source>
</evidence>
<dbReference type="InterPro" id="IPR013087">
    <property type="entry name" value="Znf_C2H2_type"/>
</dbReference>
<feature type="region of interest" description="Disordered" evidence="2">
    <location>
        <begin position="1"/>
        <end position="58"/>
    </location>
</feature>
<feature type="compositionally biased region" description="Polar residues" evidence="2">
    <location>
        <begin position="1"/>
        <end position="26"/>
    </location>
</feature>
<sequence length="244" mass="27652">MSSPAESGHSPQGQPGPLASTQTNTDDGQEHQHMPAEETESASNAARTTATPQHAYRETTDGRYECTFRRHNDPNRCGRTYRELSMLQAHYRHTHDKFVDSSRCTICGALYPSVRDMRWHQNASCAVDLTRTVVAKAPPLRLRPCPVCRVNRMAGLTWVSHMNEQHAMGRKGAVCPFQECGPRVETWEDMEMHLEEVHETGAVSLSPSVQTYIERQGRREVEILSVDGNEQLDEKQKRKKRKLA</sequence>
<dbReference type="Proteomes" id="UP000184546">
    <property type="component" value="Unassembled WGS sequence"/>
</dbReference>
<evidence type="ECO:0000256" key="2">
    <source>
        <dbReference type="SAM" id="MobiDB-lite"/>
    </source>
</evidence>
<dbReference type="GO" id="GO:0008270">
    <property type="term" value="F:zinc ion binding"/>
    <property type="evidence" value="ECO:0007669"/>
    <property type="project" value="UniProtKB-KW"/>
</dbReference>
<gene>
    <name evidence="4" type="ORF">ASPACDRAFT_48363</name>
</gene>
<dbReference type="Gene3D" id="3.30.160.60">
    <property type="entry name" value="Classic Zinc Finger"/>
    <property type="match status" value="1"/>
</dbReference>
<keyword evidence="1" id="KW-0862">Zinc</keyword>
<organism evidence="4 5">
    <name type="scientific">Aspergillus aculeatus (strain ATCC 16872 / CBS 172.66 / WB 5094)</name>
    <dbReference type="NCBI Taxonomy" id="690307"/>
    <lineage>
        <taxon>Eukaryota</taxon>
        <taxon>Fungi</taxon>
        <taxon>Dikarya</taxon>
        <taxon>Ascomycota</taxon>
        <taxon>Pezizomycotina</taxon>
        <taxon>Eurotiomycetes</taxon>
        <taxon>Eurotiomycetidae</taxon>
        <taxon>Eurotiales</taxon>
        <taxon>Aspergillaceae</taxon>
        <taxon>Aspergillus</taxon>
        <taxon>Aspergillus subgen. Circumdati</taxon>
    </lineage>
</organism>
<dbReference type="VEuPathDB" id="FungiDB:ASPACDRAFT_48363"/>
<dbReference type="EMBL" id="KV878992">
    <property type="protein sequence ID" value="OJJ94914.1"/>
    <property type="molecule type" value="Genomic_DNA"/>
</dbReference>
<dbReference type="AlphaFoldDB" id="A0A1L9WFH5"/>
<proteinExistence type="predicted"/>
<feature type="compositionally biased region" description="Polar residues" evidence="2">
    <location>
        <begin position="41"/>
        <end position="52"/>
    </location>
</feature>
<protein>
    <recommendedName>
        <fullName evidence="3">C2H2-type domain-containing protein</fullName>
    </recommendedName>
</protein>
<dbReference type="OrthoDB" id="8117402at2759"/>
<keyword evidence="1" id="KW-0479">Metal-binding</keyword>
<feature type="domain" description="C2H2-type" evidence="3">
    <location>
        <begin position="64"/>
        <end position="95"/>
    </location>
</feature>
<dbReference type="PROSITE" id="PS50157">
    <property type="entry name" value="ZINC_FINGER_C2H2_2"/>
    <property type="match status" value="1"/>
</dbReference>
<evidence type="ECO:0000313" key="4">
    <source>
        <dbReference type="EMBL" id="OJJ94914.1"/>
    </source>
</evidence>
<accession>A0A1L9WFH5</accession>
<reference evidence="5" key="1">
    <citation type="journal article" date="2017" name="Genome Biol.">
        <title>Comparative genomics reveals high biological diversity and specific adaptations in the industrially and medically important fungal genus Aspergillus.</title>
        <authorList>
            <person name="de Vries R.P."/>
            <person name="Riley R."/>
            <person name="Wiebenga A."/>
            <person name="Aguilar-Osorio G."/>
            <person name="Amillis S."/>
            <person name="Uchima C.A."/>
            <person name="Anderluh G."/>
            <person name="Asadollahi M."/>
            <person name="Askin M."/>
            <person name="Barry K."/>
            <person name="Battaglia E."/>
            <person name="Bayram O."/>
            <person name="Benocci T."/>
            <person name="Braus-Stromeyer S.A."/>
            <person name="Caldana C."/>
            <person name="Canovas D."/>
            <person name="Cerqueira G.C."/>
            <person name="Chen F."/>
            <person name="Chen W."/>
            <person name="Choi C."/>
            <person name="Clum A."/>
            <person name="Dos Santos R.A."/>
            <person name="Damasio A.R."/>
            <person name="Diallinas G."/>
            <person name="Emri T."/>
            <person name="Fekete E."/>
            <person name="Flipphi M."/>
            <person name="Freyberg S."/>
            <person name="Gallo A."/>
            <person name="Gournas C."/>
            <person name="Habgood R."/>
            <person name="Hainaut M."/>
            <person name="Harispe M.L."/>
            <person name="Henrissat B."/>
            <person name="Hilden K.S."/>
            <person name="Hope R."/>
            <person name="Hossain A."/>
            <person name="Karabika E."/>
            <person name="Karaffa L."/>
            <person name="Karanyi Z."/>
            <person name="Krasevec N."/>
            <person name="Kuo A."/>
            <person name="Kusch H."/>
            <person name="LaButti K."/>
            <person name="Lagendijk E.L."/>
            <person name="Lapidus A."/>
            <person name="Levasseur A."/>
            <person name="Lindquist E."/>
            <person name="Lipzen A."/>
            <person name="Logrieco A.F."/>
            <person name="MacCabe A."/>
            <person name="Maekelae M.R."/>
            <person name="Malavazi I."/>
            <person name="Melin P."/>
            <person name="Meyer V."/>
            <person name="Mielnichuk N."/>
            <person name="Miskei M."/>
            <person name="Molnar A.P."/>
            <person name="Mule G."/>
            <person name="Ngan C.Y."/>
            <person name="Orejas M."/>
            <person name="Orosz E."/>
            <person name="Ouedraogo J.P."/>
            <person name="Overkamp K.M."/>
            <person name="Park H.-S."/>
            <person name="Perrone G."/>
            <person name="Piumi F."/>
            <person name="Punt P.J."/>
            <person name="Ram A.F."/>
            <person name="Ramon A."/>
            <person name="Rauscher S."/>
            <person name="Record E."/>
            <person name="Riano-Pachon D.M."/>
            <person name="Robert V."/>
            <person name="Roehrig J."/>
            <person name="Ruller R."/>
            <person name="Salamov A."/>
            <person name="Salih N.S."/>
            <person name="Samson R.A."/>
            <person name="Sandor E."/>
            <person name="Sanguinetti M."/>
            <person name="Schuetze T."/>
            <person name="Sepcic K."/>
            <person name="Shelest E."/>
            <person name="Sherlock G."/>
            <person name="Sophianopoulou V."/>
            <person name="Squina F.M."/>
            <person name="Sun H."/>
            <person name="Susca A."/>
            <person name="Todd R.B."/>
            <person name="Tsang A."/>
            <person name="Unkles S.E."/>
            <person name="van de Wiele N."/>
            <person name="van Rossen-Uffink D."/>
            <person name="Oliveira J.V."/>
            <person name="Vesth T.C."/>
            <person name="Visser J."/>
            <person name="Yu J.-H."/>
            <person name="Zhou M."/>
            <person name="Andersen M.R."/>
            <person name="Archer D.B."/>
            <person name="Baker S.E."/>
            <person name="Benoit I."/>
            <person name="Brakhage A.A."/>
            <person name="Braus G.H."/>
            <person name="Fischer R."/>
            <person name="Frisvad J.C."/>
            <person name="Goldman G.H."/>
            <person name="Houbraken J."/>
            <person name="Oakley B."/>
            <person name="Pocsi I."/>
            <person name="Scazzocchio C."/>
            <person name="Seiboth B."/>
            <person name="vanKuyk P.A."/>
            <person name="Wortman J."/>
            <person name="Dyer P.S."/>
            <person name="Grigoriev I.V."/>
        </authorList>
    </citation>
    <scope>NUCLEOTIDE SEQUENCE [LARGE SCALE GENOMIC DNA]</scope>
    <source>
        <strain evidence="5">ATCC 16872 / CBS 172.66 / WB 5094</strain>
    </source>
</reference>
<name>A0A1L9WFH5_ASPA1</name>
<dbReference type="GeneID" id="30975926"/>
<evidence type="ECO:0000256" key="1">
    <source>
        <dbReference type="PROSITE-ProRule" id="PRU00042"/>
    </source>
</evidence>
<keyword evidence="1" id="KW-0863">Zinc-finger</keyword>
<dbReference type="OMA" id="CHSACAQ"/>